<organism evidence="1 2">
    <name type="scientific">Coccomyxa viridis</name>
    <dbReference type="NCBI Taxonomy" id="1274662"/>
    <lineage>
        <taxon>Eukaryota</taxon>
        <taxon>Viridiplantae</taxon>
        <taxon>Chlorophyta</taxon>
        <taxon>core chlorophytes</taxon>
        <taxon>Trebouxiophyceae</taxon>
        <taxon>Trebouxiophyceae incertae sedis</taxon>
        <taxon>Coccomyxaceae</taxon>
        <taxon>Coccomyxa</taxon>
    </lineage>
</organism>
<comment type="caution">
    <text evidence="1">The sequence shown here is derived from an EMBL/GenBank/DDBJ whole genome shotgun (WGS) entry which is preliminary data.</text>
</comment>
<gene>
    <name evidence="1" type="ORF">CVIRNUC_005894</name>
</gene>
<accession>A0AAV1I5N3</accession>
<keyword evidence="2" id="KW-1185">Reference proteome</keyword>
<protein>
    <submittedName>
        <fullName evidence="1">Uncharacterized protein</fullName>
    </submittedName>
</protein>
<evidence type="ECO:0000313" key="2">
    <source>
        <dbReference type="Proteomes" id="UP001314263"/>
    </source>
</evidence>
<dbReference type="AlphaFoldDB" id="A0AAV1I5N3"/>
<sequence>MPVSRASALGWKQKLFFRAAQKVPQERRCLDSNNACDESQMSANTLAQGHQNVQQLCGQPCHEVRCMASPWNMASPWTSVAEIPIGCCAALKNHRDAYSWPNGSEHNQICTVF</sequence>
<reference evidence="1 2" key="1">
    <citation type="submission" date="2023-10" db="EMBL/GenBank/DDBJ databases">
        <authorList>
            <person name="Maclean D."/>
            <person name="Macfadyen A."/>
        </authorList>
    </citation>
    <scope>NUCLEOTIDE SEQUENCE [LARGE SCALE GENOMIC DNA]</scope>
</reference>
<name>A0AAV1I5N3_9CHLO</name>
<evidence type="ECO:0000313" key="1">
    <source>
        <dbReference type="EMBL" id="CAK0782699.1"/>
    </source>
</evidence>
<dbReference type="EMBL" id="CAUYUE010000007">
    <property type="protein sequence ID" value="CAK0782699.1"/>
    <property type="molecule type" value="Genomic_DNA"/>
</dbReference>
<proteinExistence type="predicted"/>
<dbReference type="Proteomes" id="UP001314263">
    <property type="component" value="Unassembled WGS sequence"/>
</dbReference>